<reference evidence="1 2" key="1">
    <citation type="submission" date="2020-05" db="EMBL/GenBank/DDBJ databases">
        <title>Whole genome shotgun sequence of Streptomyces fulvorobeus NBRC 15897.</title>
        <authorList>
            <person name="Komaki H."/>
            <person name="Tamura T."/>
        </authorList>
    </citation>
    <scope>NUCLEOTIDE SEQUENCE [LARGE SCALE GENOMIC DNA]</scope>
    <source>
        <strain evidence="1 2">NBRC 15897</strain>
    </source>
</reference>
<protein>
    <submittedName>
        <fullName evidence="1">Uncharacterized protein</fullName>
    </submittedName>
</protein>
<accession>A0A7J0CDN3</accession>
<evidence type="ECO:0000313" key="2">
    <source>
        <dbReference type="Proteomes" id="UP000498980"/>
    </source>
</evidence>
<proteinExistence type="predicted"/>
<evidence type="ECO:0000313" key="1">
    <source>
        <dbReference type="EMBL" id="GFN00632.1"/>
    </source>
</evidence>
<gene>
    <name evidence="1" type="ORF">Sfulv_54420</name>
</gene>
<comment type="caution">
    <text evidence="1">The sequence shown here is derived from an EMBL/GenBank/DDBJ whole genome shotgun (WGS) entry which is preliminary data.</text>
</comment>
<dbReference type="EMBL" id="BLWC01000001">
    <property type="protein sequence ID" value="GFN00632.1"/>
    <property type="molecule type" value="Genomic_DNA"/>
</dbReference>
<keyword evidence="2" id="KW-1185">Reference proteome</keyword>
<dbReference type="AlphaFoldDB" id="A0A7J0CDN3"/>
<dbReference type="Proteomes" id="UP000498980">
    <property type="component" value="Unassembled WGS sequence"/>
</dbReference>
<sequence length="126" mass="13159">MSSMTEHDGVLIGFADGDTAARQALGRRLADAVARRGARATMLTGPAVPAELRAALGPDATALAIDLAGGSRDAEPIVVPPGEADPLDRLLRELERHGLPPEPAAPYSPAEEDEVARRLEALGYID</sequence>
<organism evidence="1 2">
    <name type="scientific">Streptomyces fulvorobeus</name>
    <dbReference type="NCBI Taxonomy" id="284028"/>
    <lineage>
        <taxon>Bacteria</taxon>
        <taxon>Bacillati</taxon>
        <taxon>Actinomycetota</taxon>
        <taxon>Actinomycetes</taxon>
        <taxon>Kitasatosporales</taxon>
        <taxon>Streptomycetaceae</taxon>
        <taxon>Streptomyces</taxon>
    </lineage>
</organism>
<name>A0A7J0CDN3_9ACTN</name>